<proteinExistence type="predicted"/>
<evidence type="ECO:0000313" key="2">
    <source>
        <dbReference type="EMBL" id="CAJ2507856.1"/>
    </source>
</evidence>
<name>A0AAI8VNT8_9PEZI</name>
<sequence>MARLTDLSDELIVEIISYLTPHQRASFMNGQPFYHWPEQLDKHNEAIMASIQDLQALSTACRRLYLIATEALYDYIPLSSNAERSEKLISTLDNNEDLTVYVRCVDVDVKRYGGMLQFTSLFWLPNVHTISIRGFDLWEPWEWEDDAHVGASPVQVLRLLECGAHEKPLTQMLSFPKALRELWYEVNQVEWDGHYGDNDAPGFTCAAVERAMANQVGSLEKVVFTRPTPDHEGIGYEDQLDVRQYERLKVLHVNQVFLTSLEPDVPVWEHLPKSLEELEVYYDDMGHIKILEDDADRPDWLFGMLERMAKPDEKGVRGDFTPLLERVRIISLEWHPEMYEESEEEEDDEEDENAAPATAGEPDVEIDESRGVGHPGSTWLPPRELIQKFIRAGVSFSIFLHGQRRYRYTVEGGRGFQDKWEDVLEELGE</sequence>
<accession>A0AAI8VNT8</accession>
<dbReference type="AlphaFoldDB" id="A0AAI8VNT8"/>
<gene>
    <name evidence="2" type="ORF">KHLLAP_LOCUS8324</name>
</gene>
<feature type="compositionally biased region" description="Acidic residues" evidence="1">
    <location>
        <begin position="339"/>
        <end position="353"/>
    </location>
</feature>
<protein>
    <submittedName>
        <fullName evidence="2">Uu.00g090420.m01.CDS01</fullName>
    </submittedName>
</protein>
<dbReference type="EMBL" id="CAUWAG010000010">
    <property type="protein sequence ID" value="CAJ2507856.1"/>
    <property type="molecule type" value="Genomic_DNA"/>
</dbReference>
<keyword evidence="3" id="KW-1185">Reference proteome</keyword>
<evidence type="ECO:0000256" key="1">
    <source>
        <dbReference type="SAM" id="MobiDB-lite"/>
    </source>
</evidence>
<feature type="region of interest" description="Disordered" evidence="1">
    <location>
        <begin position="339"/>
        <end position="378"/>
    </location>
</feature>
<organism evidence="2 3">
    <name type="scientific">Anthostomella pinea</name>
    <dbReference type="NCBI Taxonomy" id="933095"/>
    <lineage>
        <taxon>Eukaryota</taxon>
        <taxon>Fungi</taxon>
        <taxon>Dikarya</taxon>
        <taxon>Ascomycota</taxon>
        <taxon>Pezizomycotina</taxon>
        <taxon>Sordariomycetes</taxon>
        <taxon>Xylariomycetidae</taxon>
        <taxon>Xylariales</taxon>
        <taxon>Xylariaceae</taxon>
        <taxon>Anthostomella</taxon>
    </lineage>
</organism>
<evidence type="ECO:0000313" key="3">
    <source>
        <dbReference type="Proteomes" id="UP001295740"/>
    </source>
</evidence>
<reference evidence="2" key="1">
    <citation type="submission" date="2023-10" db="EMBL/GenBank/DDBJ databases">
        <authorList>
            <person name="Hackl T."/>
        </authorList>
    </citation>
    <scope>NUCLEOTIDE SEQUENCE</scope>
</reference>
<dbReference type="Proteomes" id="UP001295740">
    <property type="component" value="Unassembled WGS sequence"/>
</dbReference>
<comment type="caution">
    <text evidence="2">The sequence shown here is derived from an EMBL/GenBank/DDBJ whole genome shotgun (WGS) entry which is preliminary data.</text>
</comment>